<comment type="similarity">
    <text evidence="2">Belongs to the TamA family.</text>
</comment>
<dbReference type="InterPro" id="IPR010827">
    <property type="entry name" value="BamA/TamA_POTRA"/>
</dbReference>
<dbReference type="Pfam" id="PF07244">
    <property type="entry name" value="POTRA"/>
    <property type="match status" value="1"/>
</dbReference>
<evidence type="ECO:0000313" key="12">
    <source>
        <dbReference type="EMBL" id="MBO3273972.1"/>
    </source>
</evidence>
<evidence type="ECO:0000256" key="4">
    <source>
        <dbReference type="ARBA" id="ARBA00022452"/>
    </source>
</evidence>
<dbReference type="Pfam" id="PF01103">
    <property type="entry name" value="Omp85"/>
    <property type="match status" value="1"/>
</dbReference>
<dbReference type="InterPro" id="IPR039910">
    <property type="entry name" value="D15-like"/>
</dbReference>
<dbReference type="Pfam" id="PF17243">
    <property type="entry name" value="POTRA_TamA_1"/>
    <property type="match status" value="1"/>
</dbReference>
<keyword evidence="13" id="KW-1185">Reference proteome</keyword>
<protein>
    <recommendedName>
        <fullName evidence="3">Translocation and assembly module subunit TamA</fullName>
    </recommendedName>
    <alternativeName>
        <fullName evidence="9">Autotransporter assembly factor TamA</fullName>
    </alternativeName>
</protein>
<comment type="subcellular location">
    <subcellularLocation>
        <location evidence="1">Cell outer membrane</location>
    </subcellularLocation>
</comment>
<sequence>MLVLAFAAMRVVNGLPWLTLAGLLFINAALAESRLDVRITPANSALKANIEAYVGSVGERDEQSLRRFRRTAEDSARKAAQALGYYQARIRARVRDGKEPTLRISVTLGEPVRLRSVVIRVEGPAARLKSFRVPDGDELKPGAQLNHGIYEDAKRLIENQASRFGFFRGQFTSQKLSVDPQAGVADIELIYASGPRYSLGAVTFSGDHPFDEELLQRMVPFKAGEPYDSELIADLNQALQSSGYFDGVRVDSAPTLAQGEVIPVNVQLTARKPRSMGVGLGFSTDVGPRARFNWTRHWLNPQGHSLGAEMELSAPRQNVGTWYEIPLDPPLTDKLRFTGGYQFEDLVDTESKLLTLGGEWQHKLDSGWQRAISLNWQHEEFKLGDDSGLSTFLMPGIGWSILQADNKVDPSRGYRLQFAVKGAKEGALSDADLVHVSALAKGVTSFLGGHRLLGRVQVGGIATNDFDVIPPSLRFYAGGDQSVRGYDYQTLSPEDSEDNKIGGRYMVAGSVEYQYPIAERWRVAAFIDEGNAFDSLSAPSIKTGVGIGVRWVSPVGPLRLDLANGLDEGGGFRIHFSMGPEL</sequence>
<dbReference type="Gene3D" id="3.10.20.310">
    <property type="entry name" value="membrane protein fhac"/>
    <property type="match status" value="3"/>
</dbReference>
<dbReference type="Gene3D" id="2.40.160.50">
    <property type="entry name" value="membrane protein fhac: a member of the omp85/tpsb transporter family"/>
    <property type="match status" value="1"/>
</dbReference>
<dbReference type="InterPro" id="IPR000184">
    <property type="entry name" value="Bac_surfAg_D15"/>
</dbReference>
<organism evidence="12 13">
    <name type="scientific">Pseudomonas schmalbachii</name>
    <dbReference type="NCBI Taxonomy" id="2816993"/>
    <lineage>
        <taxon>Bacteria</taxon>
        <taxon>Pseudomonadati</taxon>
        <taxon>Pseudomonadota</taxon>
        <taxon>Gammaproteobacteria</taxon>
        <taxon>Pseudomonadales</taxon>
        <taxon>Pseudomonadaceae</taxon>
        <taxon>Pseudomonas</taxon>
    </lineage>
</organism>
<evidence type="ECO:0000313" key="13">
    <source>
        <dbReference type="Proteomes" id="UP000669060"/>
    </source>
</evidence>
<evidence type="ECO:0000259" key="11">
    <source>
        <dbReference type="PROSITE" id="PS51779"/>
    </source>
</evidence>
<evidence type="ECO:0000256" key="5">
    <source>
        <dbReference type="ARBA" id="ARBA00022692"/>
    </source>
</evidence>
<evidence type="ECO:0000256" key="8">
    <source>
        <dbReference type="ARBA" id="ARBA00023237"/>
    </source>
</evidence>
<evidence type="ECO:0000256" key="6">
    <source>
        <dbReference type="ARBA" id="ARBA00022729"/>
    </source>
</evidence>
<dbReference type="PROSITE" id="PS51779">
    <property type="entry name" value="POTRA"/>
    <property type="match status" value="1"/>
</dbReference>
<evidence type="ECO:0000256" key="2">
    <source>
        <dbReference type="ARBA" id="ARBA00010248"/>
    </source>
</evidence>
<proteinExistence type="inferred from homology"/>
<evidence type="ECO:0000256" key="9">
    <source>
        <dbReference type="ARBA" id="ARBA00033063"/>
    </source>
</evidence>
<evidence type="ECO:0000256" key="7">
    <source>
        <dbReference type="ARBA" id="ARBA00023136"/>
    </source>
</evidence>
<comment type="subunit">
    <text evidence="10">Interacts with TamB to form the translocation and assembly module (TAM).</text>
</comment>
<dbReference type="EMBL" id="JAELYA010000001">
    <property type="protein sequence ID" value="MBO3273972.1"/>
    <property type="molecule type" value="Genomic_DNA"/>
</dbReference>
<feature type="domain" description="POTRA" evidence="11">
    <location>
        <begin position="197"/>
        <end position="271"/>
    </location>
</feature>
<dbReference type="InterPro" id="IPR035243">
    <property type="entry name" value="TamA_POTRA_Dom_1"/>
</dbReference>
<dbReference type="InterPro" id="IPR034746">
    <property type="entry name" value="POTRA"/>
</dbReference>
<keyword evidence="6" id="KW-0732">Signal</keyword>
<keyword evidence="7" id="KW-0472">Membrane</keyword>
<gene>
    <name evidence="12" type="ORF">JFY56_01880</name>
</gene>
<evidence type="ECO:0000256" key="3">
    <source>
        <dbReference type="ARBA" id="ARBA00015419"/>
    </source>
</evidence>
<name>A0ABS3TJY3_9PSED</name>
<keyword evidence="8" id="KW-0998">Cell outer membrane</keyword>
<dbReference type="PANTHER" id="PTHR12815:SF47">
    <property type="entry name" value="TRANSLOCATION AND ASSEMBLY MODULE SUBUNIT TAMA"/>
    <property type="match status" value="1"/>
</dbReference>
<reference evidence="12 13" key="1">
    <citation type="submission" date="2020-12" db="EMBL/GenBank/DDBJ databases">
        <title>Pseudomonas schmalbachii sp. nov. isolated from millipede gut.</title>
        <authorList>
            <person name="Shelomi M."/>
        </authorList>
    </citation>
    <scope>NUCLEOTIDE SEQUENCE [LARGE SCALE GENOMIC DNA]</scope>
    <source>
        <strain evidence="12 13">Milli4</strain>
    </source>
</reference>
<comment type="caution">
    <text evidence="12">The sequence shown here is derived from an EMBL/GenBank/DDBJ whole genome shotgun (WGS) entry which is preliminary data.</text>
</comment>
<accession>A0ABS3TJY3</accession>
<dbReference type="Proteomes" id="UP000669060">
    <property type="component" value="Unassembled WGS sequence"/>
</dbReference>
<evidence type="ECO:0000256" key="10">
    <source>
        <dbReference type="ARBA" id="ARBA00093548"/>
    </source>
</evidence>
<keyword evidence="5" id="KW-0812">Transmembrane</keyword>
<keyword evidence="4" id="KW-1134">Transmembrane beta strand</keyword>
<evidence type="ECO:0000256" key="1">
    <source>
        <dbReference type="ARBA" id="ARBA00004442"/>
    </source>
</evidence>
<dbReference type="PANTHER" id="PTHR12815">
    <property type="entry name" value="SORTING AND ASSEMBLY MACHINERY SAMM50 PROTEIN FAMILY MEMBER"/>
    <property type="match status" value="1"/>
</dbReference>